<dbReference type="PANTHER" id="PTHR13504">
    <property type="entry name" value="FIDO DOMAIN-CONTAINING PROTEIN DDB_G0283145"/>
    <property type="match status" value="1"/>
</dbReference>
<evidence type="ECO:0000256" key="3">
    <source>
        <dbReference type="PIRSR" id="PIRSR640198-2"/>
    </source>
</evidence>
<feature type="domain" description="Fido" evidence="4">
    <location>
        <begin position="126"/>
        <end position="277"/>
    </location>
</feature>
<feature type="active site" evidence="2">
    <location>
        <position position="213"/>
    </location>
</feature>
<keyword evidence="1" id="KW-0067">ATP-binding</keyword>
<keyword evidence="1" id="KW-0547">Nucleotide-binding</keyword>
<comment type="caution">
    <text evidence="5">The sequence shown here is derived from an EMBL/GenBank/DDBJ whole genome shotgun (WGS) entry which is preliminary data.</text>
</comment>
<evidence type="ECO:0000256" key="1">
    <source>
        <dbReference type="PIRSR" id="PIRSR038925-1"/>
    </source>
</evidence>
<dbReference type="PROSITE" id="PS51459">
    <property type="entry name" value="FIDO"/>
    <property type="match status" value="1"/>
</dbReference>
<dbReference type="SUPFAM" id="SSF140931">
    <property type="entry name" value="Fic-like"/>
    <property type="match status" value="1"/>
</dbReference>
<dbReference type="EMBL" id="JAHQCW010000001">
    <property type="protein sequence ID" value="MBU9734959.1"/>
    <property type="molecule type" value="Genomic_DNA"/>
</dbReference>
<dbReference type="PANTHER" id="PTHR13504:SF38">
    <property type="entry name" value="FIDO DOMAIN-CONTAINING PROTEIN"/>
    <property type="match status" value="1"/>
</dbReference>
<protein>
    <submittedName>
        <fullName evidence="5">Fic family protein</fullName>
    </submittedName>
</protein>
<feature type="binding site" evidence="3">
    <location>
        <begin position="217"/>
        <end position="224"/>
    </location>
    <ligand>
        <name>ATP</name>
        <dbReference type="ChEBI" id="CHEBI:30616"/>
    </ligand>
</feature>
<dbReference type="Gene3D" id="1.10.3290.10">
    <property type="entry name" value="Fido-like domain"/>
    <property type="match status" value="1"/>
</dbReference>
<feature type="binding site" evidence="1">
    <location>
        <begin position="218"/>
        <end position="224"/>
    </location>
    <ligand>
        <name>ATP</name>
        <dbReference type="ChEBI" id="CHEBI:30616"/>
    </ligand>
</feature>
<dbReference type="PIRSF" id="PIRSF038925">
    <property type="entry name" value="AMP-prot_trans"/>
    <property type="match status" value="1"/>
</dbReference>
<dbReference type="Pfam" id="PF13784">
    <property type="entry name" value="Fic_N"/>
    <property type="match status" value="1"/>
</dbReference>
<dbReference type="InterPro" id="IPR025758">
    <property type="entry name" value="Fic/DOC_N"/>
</dbReference>
<dbReference type="InterPro" id="IPR036597">
    <property type="entry name" value="Fido-like_dom_sf"/>
</dbReference>
<feature type="binding site" evidence="1">
    <location>
        <position position="255"/>
    </location>
    <ligand>
        <name>ATP</name>
        <dbReference type="ChEBI" id="CHEBI:30616"/>
    </ligand>
</feature>
<dbReference type="InterPro" id="IPR003812">
    <property type="entry name" value="Fido"/>
</dbReference>
<reference evidence="5" key="1">
    <citation type="submission" date="2021-06" db="EMBL/GenBank/DDBJ databases">
        <title>Description of novel taxa of the family Lachnospiraceae.</title>
        <authorList>
            <person name="Chaplin A.V."/>
            <person name="Sokolova S.R."/>
            <person name="Pikina A.P."/>
            <person name="Korzhanova M."/>
            <person name="Belova V."/>
            <person name="Korostin D."/>
            <person name="Efimov B.A."/>
        </authorList>
    </citation>
    <scope>NUCLEOTIDE SEQUENCE</scope>
    <source>
        <strain evidence="5">ASD5720</strain>
    </source>
</reference>
<dbReference type="Pfam" id="PF02661">
    <property type="entry name" value="Fic"/>
    <property type="match status" value="1"/>
</dbReference>
<dbReference type="Proteomes" id="UP000712157">
    <property type="component" value="Unassembled WGS sequence"/>
</dbReference>
<evidence type="ECO:0000313" key="6">
    <source>
        <dbReference type="Proteomes" id="UP000712157"/>
    </source>
</evidence>
<evidence type="ECO:0000313" key="5">
    <source>
        <dbReference type="EMBL" id="MBU9734959.1"/>
    </source>
</evidence>
<dbReference type="InterPro" id="IPR040198">
    <property type="entry name" value="Fido_containing"/>
</dbReference>
<feature type="binding site" evidence="1">
    <location>
        <position position="213"/>
    </location>
    <ligand>
        <name>ATP</name>
        <dbReference type="ChEBI" id="CHEBI:30616"/>
    </ligand>
</feature>
<dbReference type="GO" id="GO:0005524">
    <property type="term" value="F:ATP binding"/>
    <property type="evidence" value="ECO:0007669"/>
    <property type="project" value="UniProtKB-KW"/>
</dbReference>
<gene>
    <name evidence="5" type="ORF">KTH89_00325</name>
</gene>
<dbReference type="RefSeq" id="WP_238720203.1">
    <property type="nucleotide sequence ID" value="NZ_JAHQCW010000001.1"/>
</dbReference>
<accession>A0A949NDA9</accession>
<proteinExistence type="predicted"/>
<name>A0A949NDA9_9FIRM</name>
<evidence type="ECO:0000256" key="2">
    <source>
        <dbReference type="PIRSR" id="PIRSR640198-1"/>
    </source>
</evidence>
<feature type="binding site" evidence="1">
    <location>
        <position position="82"/>
    </location>
    <ligand>
        <name>ATP</name>
        <dbReference type="ChEBI" id="CHEBI:30616"/>
    </ligand>
</feature>
<dbReference type="InterPro" id="IPR026287">
    <property type="entry name" value="SoFic-like"/>
</dbReference>
<feature type="binding site" evidence="3">
    <location>
        <begin position="255"/>
        <end position="256"/>
    </location>
    <ligand>
        <name>ATP</name>
        <dbReference type="ChEBI" id="CHEBI:30616"/>
    </ligand>
</feature>
<dbReference type="AlphaFoldDB" id="A0A949NDA9"/>
<keyword evidence="6" id="KW-1185">Reference proteome</keyword>
<evidence type="ECO:0000259" key="4">
    <source>
        <dbReference type="PROSITE" id="PS51459"/>
    </source>
</evidence>
<organism evidence="5 6">
    <name type="scientific">Diplocloster agilis</name>
    <dbReference type="NCBI Taxonomy" id="2850323"/>
    <lineage>
        <taxon>Bacteria</taxon>
        <taxon>Bacillati</taxon>
        <taxon>Bacillota</taxon>
        <taxon>Clostridia</taxon>
        <taxon>Lachnospirales</taxon>
        <taxon>Lachnospiraceae</taxon>
        <taxon>Diplocloster</taxon>
    </lineage>
</organism>
<sequence>MKIERAGSFKTNLTGEMSYKSFLPAPLPPVPPIELDQETVNLLVQANKQLATLESIASRIPSVALFVSMYVRKEALLSSQIEGTQATLDDVLDPLLEENTNRNVADVVNYIKATEFALERRKSLPLCCRLIKEVHGVLMEGVRGQEKSPGEFRTSQNWIGGQGSTLKTARYIPPAPADMLEAMSDLEKYINADDDLDVLIRAALIHYQFETIHPFLDGNGRVGRLLITLFLLEKELLTTPALYISFFLKRNRIEYYDRMSEVRAKSNYEQWVKFFLQAISESAQDAIQTIDLLTALHDKNIAIVDSLGRSAKTAGKVFAYLESNPIIDIKKTALSLGLSYNAVSGSVEKLINCGILIQATGVVKNRTFAYDEYLQILRKDT</sequence>